<dbReference type="GO" id="GO:0006043">
    <property type="term" value="P:glucosamine catabolic process"/>
    <property type="evidence" value="ECO:0007669"/>
    <property type="project" value="TreeGrafter"/>
</dbReference>
<dbReference type="Gene3D" id="3.40.50.1360">
    <property type="match status" value="1"/>
</dbReference>
<name>A0A1M5IEC6_9HYPH</name>
<keyword evidence="3" id="KW-1185">Reference proteome</keyword>
<dbReference type="EMBL" id="FQUP01000004">
    <property type="protein sequence ID" value="SHG26429.1"/>
    <property type="molecule type" value="Genomic_DNA"/>
</dbReference>
<accession>A0A1M5IEC6</accession>
<dbReference type="SUPFAM" id="SSF100950">
    <property type="entry name" value="NagB/RpiA/CoA transferase-like"/>
    <property type="match status" value="1"/>
</dbReference>
<dbReference type="InterPro" id="IPR004547">
    <property type="entry name" value="Glucosamine6P_isomerase"/>
</dbReference>
<sequence>MEQLKYGELEVLVAPTDEALGEAAAEALAAVCKAELAKKDEIAIIMALGAAQAPFYTALRARTDIEWSKITVLHVDTYMGVAESRVESGASRMRKHLLDHVKPKAFFPMQGDHEPVEEELARYTKLYNELQPVLCVVGIGDSGHLAFNDPPADFDTKDIIRVVFLDEVTRNQVKKAGIFKSIEEVPHYGLSLTMHALLKPGRVLALVHDADKAPVIKRLLEGPVTFMCPASLLQTAPHATLYLNQPAASLLDRPAT</sequence>
<dbReference type="AlphaFoldDB" id="A0A1M5IEC6"/>
<dbReference type="GO" id="GO:0005737">
    <property type="term" value="C:cytoplasm"/>
    <property type="evidence" value="ECO:0007669"/>
    <property type="project" value="TreeGrafter"/>
</dbReference>
<dbReference type="InterPro" id="IPR006148">
    <property type="entry name" value="Glc/Gal-6P_isomerase"/>
</dbReference>
<dbReference type="PANTHER" id="PTHR11280:SF6">
    <property type="entry name" value="GLUCOSAMINE-6-PHOSPHATE ISOMERASE NAGB"/>
    <property type="match status" value="1"/>
</dbReference>
<dbReference type="InterPro" id="IPR037171">
    <property type="entry name" value="NagB/RpiA_transferase-like"/>
</dbReference>
<dbReference type="GO" id="GO:0004342">
    <property type="term" value="F:glucosamine-6-phosphate deaminase activity"/>
    <property type="evidence" value="ECO:0007669"/>
    <property type="project" value="InterPro"/>
</dbReference>
<reference evidence="2 3" key="1">
    <citation type="submission" date="2016-11" db="EMBL/GenBank/DDBJ databases">
        <authorList>
            <person name="Jaros S."/>
            <person name="Januszkiewicz K."/>
            <person name="Wedrychowicz H."/>
        </authorList>
    </citation>
    <scope>NUCLEOTIDE SEQUENCE [LARGE SCALE GENOMIC DNA]</scope>
    <source>
        <strain evidence="2 3">DSM 19436</strain>
    </source>
</reference>
<dbReference type="GO" id="GO:0042802">
    <property type="term" value="F:identical protein binding"/>
    <property type="evidence" value="ECO:0007669"/>
    <property type="project" value="TreeGrafter"/>
</dbReference>
<evidence type="ECO:0000313" key="3">
    <source>
        <dbReference type="Proteomes" id="UP000184485"/>
    </source>
</evidence>
<evidence type="ECO:0000313" key="2">
    <source>
        <dbReference type="EMBL" id="SHG26429.1"/>
    </source>
</evidence>
<dbReference type="PANTHER" id="PTHR11280">
    <property type="entry name" value="GLUCOSAMINE-6-PHOSPHATE ISOMERASE"/>
    <property type="match status" value="1"/>
</dbReference>
<dbReference type="Pfam" id="PF01182">
    <property type="entry name" value="Glucosamine_iso"/>
    <property type="match status" value="1"/>
</dbReference>
<dbReference type="GO" id="GO:0006046">
    <property type="term" value="P:N-acetylglucosamine catabolic process"/>
    <property type="evidence" value="ECO:0007669"/>
    <property type="project" value="TreeGrafter"/>
</dbReference>
<dbReference type="Proteomes" id="UP000184485">
    <property type="component" value="Unassembled WGS sequence"/>
</dbReference>
<proteinExistence type="predicted"/>
<evidence type="ECO:0000259" key="1">
    <source>
        <dbReference type="Pfam" id="PF01182"/>
    </source>
</evidence>
<organism evidence="2 3">
    <name type="scientific">Kaistia soli DSM 19436</name>
    <dbReference type="NCBI Taxonomy" id="1122133"/>
    <lineage>
        <taxon>Bacteria</taxon>
        <taxon>Pseudomonadati</taxon>
        <taxon>Pseudomonadota</taxon>
        <taxon>Alphaproteobacteria</taxon>
        <taxon>Hyphomicrobiales</taxon>
        <taxon>Kaistiaceae</taxon>
        <taxon>Kaistia</taxon>
    </lineage>
</organism>
<protein>
    <submittedName>
        <fullName evidence="2">Glucosamine-6-phosphate deaminase</fullName>
    </submittedName>
</protein>
<feature type="domain" description="Glucosamine/galactosamine-6-phosphate isomerase" evidence="1">
    <location>
        <begin position="16"/>
        <end position="235"/>
    </location>
</feature>
<dbReference type="STRING" id="1122133.SAMN02745157_3855"/>
<gene>
    <name evidence="2" type="ORF">SAMN02745157_3855</name>
</gene>
<dbReference type="RefSeq" id="WP_073056054.1">
    <property type="nucleotide sequence ID" value="NZ_FQUP01000004.1"/>
</dbReference>
<dbReference type="GO" id="GO:0019262">
    <property type="term" value="P:N-acetylneuraminate catabolic process"/>
    <property type="evidence" value="ECO:0007669"/>
    <property type="project" value="TreeGrafter"/>
</dbReference>
<dbReference type="GO" id="GO:0005975">
    <property type="term" value="P:carbohydrate metabolic process"/>
    <property type="evidence" value="ECO:0007669"/>
    <property type="project" value="InterPro"/>
</dbReference>